<dbReference type="PANTHER" id="PTHR31630:SF8">
    <property type="entry name" value="JMJC DOMAIN-CONTAINING PROTEIN"/>
    <property type="match status" value="1"/>
</dbReference>
<protein>
    <submittedName>
        <fullName evidence="1">Uncharacterized protein</fullName>
    </submittedName>
</protein>
<dbReference type="EMBL" id="BRXW01000276">
    <property type="protein sequence ID" value="GMI17104.1"/>
    <property type="molecule type" value="Genomic_DNA"/>
</dbReference>
<dbReference type="Proteomes" id="UP001165122">
    <property type="component" value="Unassembled WGS sequence"/>
</dbReference>
<dbReference type="SUPFAM" id="SSF51197">
    <property type="entry name" value="Clavaminate synthase-like"/>
    <property type="match status" value="1"/>
</dbReference>
<comment type="caution">
    <text evidence="1">The sequence shown here is derived from an EMBL/GenBank/DDBJ whole genome shotgun (WGS) entry which is preliminary data.</text>
</comment>
<organism evidence="1 2">
    <name type="scientific">Triparma laevis f. longispina</name>
    <dbReference type="NCBI Taxonomy" id="1714387"/>
    <lineage>
        <taxon>Eukaryota</taxon>
        <taxon>Sar</taxon>
        <taxon>Stramenopiles</taxon>
        <taxon>Ochrophyta</taxon>
        <taxon>Bolidophyceae</taxon>
        <taxon>Parmales</taxon>
        <taxon>Triparmaceae</taxon>
        <taxon>Triparma</taxon>
    </lineage>
</organism>
<name>A0A9W7KZI7_9STRA</name>
<evidence type="ECO:0000313" key="1">
    <source>
        <dbReference type="EMBL" id="GMI17104.1"/>
    </source>
</evidence>
<accession>A0A9W7KZI7</accession>
<evidence type="ECO:0000313" key="2">
    <source>
        <dbReference type="Proteomes" id="UP001165122"/>
    </source>
</evidence>
<dbReference type="Gene3D" id="2.60.120.620">
    <property type="entry name" value="q2cbj1_9rhob like domain"/>
    <property type="match status" value="1"/>
</dbReference>
<reference evidence="2" key="1">
    <citation type="journal article" date="2023" name="Commun. Biol.">
        <title>Genome analysis of Parmales, the sister group of diatoms, reveals the evolutionary specialization of diatoms from phago-mixotrophs to photoautotrophs.</title>
        <authorList>
            <person name="Ban H."/>
            <person name="Sato S."/>
            <person name="Yoshikawa S."/>
            <person name="Yamada K."/>
            <person name="Nakamura Y."/>
            <person name="Ichinomiya M."/>
            <person name="Sato N."/>
            <person name="Blanc-Mathieu R."/>
            <person name="Endo H."/>
            <person name="Kuwata A."/>
            <person name="Ogata H."/>
        </authorList>
    </citation>
    <scope>NUCLEOTIDE SEQUENCE [LARGE SCALE GENOMIC DNA]</scope>
    <source>
        <strain evidence="2">NIES 3700</strain>
    </source>
</reference>
<dbReference type="OrthoDB" id="445007at2759"/>
<dbReference type="AlphaFoldDB" id="A0A9W7KZI7"/>
<dbReference type="PANTHER" id="PTHR31630">
    <property type="entry name" value="PHYTANOYL-COA DIOXYGENASE-RELATED-RELATED"/>
    <property type="match status" value="1"/>
</dbReference>
<gene>
    <name evidence="1" type="ORF">TrLO_g13509</name>
</gene>
<proteinExistence type="predicted"/>
<keyword evidence="2" id="KW-1185">Reference proteome</keyword>
<sequence>MASMVMFCATAISYIALRSRYRRRVPRSEWIQRFIDDGVTTLNIFTSSECETFMSELEKIIEHRTSIKPEFTPPTSLEKMKQSAKTITDMLSSTNGTGGVMDIHLDPFLDFIRTSPKIWFYIRELWKETYGCSENVVDFPPKFNADFDSGYVKLDRVCYRFPTFPSPSKKSFNKSQPTRCLLPHIDTCPTLNINGNVESFYRPIQCFLALTDTILKDKGGFEAGLGMHKSFNIWGTKLESSSKIGCAGNYIGIREKVICEKINHVTIKAGDIVIWDERIPHATSKLNLGGVRGAIYLSYLPDCDINREFKRREWEGWKEGKIWYGETGGDGVWAERKGWVGEGGRKVDYEWEVGVKELLGVGCF</sequence>